<protein>
    <submittedName>
        <fullName evidence="1">Uncharacterized protein</fullName>
    </submittedName>
</protein>
<comment type="caution">
    <text evidence="1">The sequence shown here is derived from an EMBL/GenBank/DDBJ whole genome shotgun (WGS) entry which is preliminary data.</text>
</comment>
<gene>
    <name evidence="1" type="ORF">CDL12_08710</name>
</gene>
<evidence type="ECO:0000313" key="1">
    <source>
        <dbReference type="EMBL" id="PIN18617.1"/>
    </source>
</evidence>
<name>A0A2G9HM66_9LAMI</name>
<dbReference type="EMBL" id="NKXS01001435">
    <property type="protein sequence ID" value="PIN18617.1"/>
    <property type="molecule type" value="Genomic_DNA"/>
</dbReference>
<proteinExistence type="predicted"/>
<dbReference type="Proteomes" id="UP000231279">
    <property type="component" value="Unassembled WGS sequence"/>
</dbReference>
<reference evidence="2" key="1">
    <citation type="journal article" date="2018" name="Gigascience">
        <title>Genome assembly of the Pink Ipe (Handroanthus impetiginosus, Bignoniaceae), a highly valued, ecologically keystone Neotropical timber forest tree.</title>
        <authorList>
            <person name="Silva-Junior O.B."/>
            <person name="Grattapaglia D."/>
            <person name="Novaes E."/>
            <person name="Collevatti R.G."/>
        </authorList>
    </citation>
    <scope>NUCLEOTIDE SEQUENCE [LARGE SCALE GENOMIC DNA]</scope>
    <source>
        <strain evidence="2">cv. UFG-1</strain>
    </source>
</reference>
<accession>A0A2G9HM66</accession>
<organism evidence="1 2">
    <name type="scientific">Handroanthus impetiginosus</name>
    <dbReference type="NCBI Taxonomy" id="429701"/>
    <lineage>
        <taxon>Eukaryota</taxon>
        <taxon>Viridiplantae</taxon>
        <taxon>Streptophyta</taxon>
        <taxon>Embryophyta</taxon>
        <taxon>Tracheophyta</taxon>
        <taxon>Spermatophyta</taxon>
        <taxon>Magnoliopsida</taxon>
        <taxon>eudicotyledons</taxon>
        <taxon>Gunneridae</taxon>
        <taxon>Pentapetalae</taxon>
        <taxon>asterids</taxon>
        <taxon>lamiids</taxon>
        <taxon>Lamiales</taxon>
        <taxon>Bignoniaceae</taxon>
        <taxon>Crescentiina</taxon>
        <taxon>Tabebuia alliance</taxon>
        <taxon>Handroanthus</taxon>
    </lineage>
</organism>
<sequence length="73" mass="8062">MVGAHVTMAMEFHHRHDHAMMGIMGMDMVRGVATSADVITTFAKTTVQVAPSCNDQYHDHGHDYINTDKTCSV</sequence>
<evidence type="ECO:0000313" key="2">
    <source>
        <dbReference type="Proteomes" id="UP000231279"/>
    </source>
</evidence>
<keyword evidence="2" id="KW-1185">Reference proteome</keyword>
<dbReference type="AlphaFoldDB" id="A0A2G9HM66"/>